<evidence type="ECO:0000259" key="1">
    <source>
        <dbReference type="Pfam" id="PF01968"/>
    </source>
</evidence>
<dbReference type="Gene3D" id="3.30.420.40">
    <property type="match status" value="1"/>
</dbReference>
<accession>A0A967EYU6</accession>
<dbReference type="Proteomes" id="UP000761264">
    <property type="component" value="Unassembled WGS sequence"/>
</dbReference>
<feature type="domain" description="Hydantoinase/oxoprolinase N-terminal" evidence="2">
    <location>
        <begin position="8"/>
        <end position="179"/>
    </location>
</feature>
<evidence type="ECO:0000313" key="5">
    <source>
        <dbReference type="Proteomes" id="UP000761264"/>
    </source>
</evidence>
<comment type="caution">
    <text evidence="4">The sequence shown here is derived from an EMBL/GenBank/DDBJ whole genome shotgun (WGS) entry which is preliminary data.</text>
</comment>
<dbReference type="InterPro" id="IPR043129">
    <property type="entry name" value="ATPase_NBD"/>
</dbReference>
<proteinExistence type="predicted"/>
<dbReference type="Pfam" id="PF01968">
    <property type="entry name" value="Hydantoinase_A"/>
    <property type="match status" value="1"/>
</dbReference>
<name>A0A967EYU6_9PROT</name>
<dbReference type="GO" id="GO:0005829">
    <property type="term" value="C:cytosol"/>
    <property type="evidence" value="ECO:0007669"/>
    <property type="project" value="TreeGrafter"/>
</dbReference>
<evidence type="ECO:0000259" key="3">
    <source>
        <dbReference type="Pfam" id="PF19278"/>
    </source>
</evidence>
<dbReference type="SUPFAM" id="SSF53067">
    <property type="entry name" value="Actin-like ATPase domain"/>
    <property type="match status" value="1"/>
</dbReference>
<dbReference type="Pfam" id="PF19278">
    <property type="entry name" value="Hydant_A_C"/>
    <property type="match status" value="1"/>
</dbReference>
<gene>
    <name evidence="4" type="ORF">HBA54_15145</name>
</gene>
<feature type="domain" description="Hydantoinase A/oxoprolinase" evidence="1">
    <location>
        <begin position="201"/>
        <end position="490"/>
    </location>
</feature>
<evidence type="ECO:0000313" key="4">
    <source>
        <dbReference type="EMBL" id="NIA69938.1"/>
    </source>
</evidence>
<dbReference type="InterPro" id="IPR008040">
    <property type="entry name" value="Hydant_A_N"/>
</dbReference>
<protein>
    <submittedName>
        <fullName evidence="4">Hydantoinase/oxoprolinase family protein</fullName>
    </submittedName>
</protein>
<sequence length="684" mass="71973">MIKPGYVIGVDVGGTFTDVFILDEVSGRVSTAKVPSTRGDQSKGFVEGIASRIGDFAEIGTVVHGTTVGTNALLERKGARTGIITTEGFRDVLEMRRRDRPTTWGLKGSFTPVVARTDRVEVGERVLADGSVLRVVAEDEVRAQASALAERGCEAVCVFFINGYANNDNEMRAVAAVRSVWPNAYVTAATEILPEIREFERLSTATLNAYLQPVVSSYLDRLETGLRGKGFHGDILIVQSNGGVMSVDTAKRYPVRTALSGPAAGVIAATAIAKAAGFDNIITCDMGGTSFDVSLVAEGEAALAAQTAIDFGMVVRTPMIEITTIGAGGGSIASVDPSGLLQVGPESAGSDPGPVCYGLGSERPTVTDANLVLGRINPDRPIGGKLAKLDIAAARRAIERHIANPLGLEIEEAAEAVLRLANAKMAGAIRLVSIEKGHDPAKFAAMPFGGGGALHTGALIKEVGLGSALVPRFPGVTSALGCVVADMRHDRVQTVNRPLDQIDAEALGREMIQVAEETEALLTGAGVTFSGIDRVYEFDMLYLGQTHTVGVAIVMPETGLTREAIGGAFEVAYRAAYGRLLENIPMRVMNYRIAVIGRRAELDMAVFAPQGGKSAEACRSGTRQIYAEGRQHEAAVYERLELAVGAVLPGPALLEQPDATIFVDPGLQAEVDAFGNLVITAVES</sequence>
<keyword evidence="5" id="KW-1185">Reference proteome</keyword>
<organism evidence="4 5">
    <name type="scientific">Pelagibius litoralis</name>
    <dbReference type="NCBI Taxonomy" id="374515"/>
    <lineage>
        <taxon>Bacteria</taxon>
        <taxon>Pseudomonadati</taxon>
        <taxon>Pseudomonadota</taxon>
        <taxon>Alphaproteobacteria</taxon>
        <taxon>Rhodospirillales</taxon>
        <taxon>Rhodovibrionaceae</taxon>
        <taxon>Pelagibius</taxon>
    </lineage>
</organism>
<dbReference type="InterPro" id="IPR049517">
    <property type="entry name" value="ACX-like_C"/>
</dbReference>
<dbReference type="PANTHER" id="PTHR11365:SF23">
    <property type="entry name" value="HYPOTHETICAL 5-OXOPROLINASE (EUROFUNG)-RELATED"/>
    <property type="match status" value="1"/>
</dbReference>
<feature type="domain" description="Acetophenone carboxylase-like C-terminal" evidence="3">
    <location>
        <begin position="532"/>
        <end position="674"/>
    </location>
</feature>
<reference evidence="4" key="1">
    <citation type="submission" date="2020-03" db="EMBL/GenBank/DDBJ databases">
        <title>Genome of Pelagibius litoralis DSM 21314T.</title>
        <authorList>
            <person name="Wang G."/>
        </authorList>
    </citation>
    <scope>NUCLEOTIDE SEQUENCE</scope>
    <source>
        <strain evidence="4">DSM 21314</strain>
    </source>
</reference>
<dbReference type="AlphaFoldDB" id="A0A967EYU6"/>
<dbReference type="GO" id="GO:0017168">
    <property type="term" value="F:5-oxoprolinase (ATP-hydrolyzing) activity"/>
    <property type="evidence" value="ECO:0007669"/>
    <property type="project" value="TreeGrafter"/>
</dbReference>
<dbReference type="InterPro" id="IPR002821">
    <property type="entry name" value="Hydantoinase_A"/>
</dbReference>
<dbReference type="RefSeq" id="WP_167226051.1">
    <property type="nucleotide sequence ID" value="NZ_JAAQPH010000011.1"/>
</dbReference>
<evidence type="ECO:0000259" key="2">
    <source>
        <dbReference type="Pfam" id="PF05378"/>
    </source>
</evidence>
<dbReference type="EMBL" id="JAAQPH010000011">
    <property type="protein sequence ID" value="NIA69938.1"/>
    <property type="molecule type" value="Genomic_DNA"/>
</dbReference>
<dbReference type="PANTHER" id="PTHR11365">
    <property type="entry name" value="5-OXOPROLINASE RELATED"/>
    <property type="match status" value="1"/>
</dbReference>
<dbReference type="InterPro" id="IPR045079">
    <property type="entry name" value="Oxoprolinase-like"/>
</dbReference>
<dbReference type="Pfam" id="PF05378">
    <property type="entry name" value="Hydant_A_N"/>
    <property type="match status" value="1"/>
</dbReference>
<dbReference type="GO" id="GO:0006749">
    <property type="term" value="P:glutathione metabolic process"/>
    <property type="evidence" value="ECO:0007669"/>
    <property type="project" value="TreeGrafter"/>
</dbReference>